<reference evidence="14" key="1">
    <citation type="submission" date="2007-06" db="EMBL/GenBank/DDBJ databases">
        <title>Full length cDNA sequences from Sitka Spruce (Picea sitchensis).</title>
        <authorList>
            <person name="Ralph S.G."/>
            <person name="Chun H.E."/>
            <person name="Liao N."/>
            <person name="Ali J."/>
            <person name="Reid K."/>
            <person name="Kolosova N."/>
            <person name="Cooper N."/>
            <person name="Cullis C."/>
            <person name="Jancsik S."/>
            <person name="Moore R."/>
            <person name="Mayo M."/>
            <person name="Wagner S."/>
            <person name="Holt R.A."/>
            <person name="Jones S.J.M."/>
            <person name="Marra M.A."/>
            <person name="Ritland C.E."/>
            <person name="Ritland K."/>
            <person name="Bohlmann J."/>
        </authorList>
    </citation>
    <scope>NUCLEOTIDE SEQUENCE</scope>
    <source>
        <tissue evidence="14">Bark</tissue>
    </source>
</reference>
<evidence type="ECO:0000259" key="13">
    <source>
        <dbReference type="PROSITE" id="PS51504"/>
    </source>
</evidence>
<dbReference type="AlphaFoldDB" id="B8LR63"/>
<dbReference type="PANTHER" id="PTHR46267:SF8">
    <property type="entry name" value="TELOMERE REPEAT-BINDING FACTOR 1"/>
    <property type="match status" value="1"/>
</dbReference>
<keyword evidence="3" id="KW-0158">Chromosome</keyword>
<evidence type="ECO:0000256" key="2">
    <source>
        <dbReference type="ARBA" id="ARBA00004604"/>
    </source>
</evidence>
<dbReference type="GO" id="GO:0003691">
    <property type="term" value="F:double-stranded telomeric DNA binding"/>
    <property type="evidence" value="ECO:0007669"/>
    <property type="project" value="InterPro"/>
</dbReference>
<keyword evidence="6" id="KW-0238">DNA-binding</keyword>
<dbReference type="InterPro" id="IPR017930">
    <property type="entry name" value="Myb_dom"/>
</dbReference>
<evidence type="ECO:0000256" key="10">
    <source>
        <dbReference type="SAM" id="MobiDB-lite"/>
    </source>
</evidence>
<dbReference type="InterPro" id="IPR009057">
    <property type="entry name" value="Homeodomain-like_sf"/>
</dbReference>
<evidence type="ECO:0000259" key="12">
    <source>
        <dbReference type="PROSITE" id="PS51294"/>
    </source>
</evidence>
<keyword evidence="4" id="KW-0805">Transcription regulation</keyword>
<dbReference type="Pfam" id="PF00249">
    <property type="entry name" value="Myb_DNA-binding"/>
    <property type="match status" value="1"/>
</dbReference>
<sequence length="298" mass="32502">MGAPKQKWTHEEEAALRTGVEKYGPGKWRAILRDPSLSLCLASRSNVDLKDKWRNMSVTANGWGSREKARLALKRSKYIAKQSGRQLALSALSNGNMDVVVVTKPLTTVNPYLPSSNTKRSISRLDKLILDAVSTLKEPNGSNKSAIATYIEENQYPPPNFRRMLSSKLKSLVICGKLVKIRQNYMISGSFRPDDDKAPRSEKEEKHVRTLSKNSSKKVVEEVGITVKSEVDAEVSKMRTMNAEEAAKAAAVAVAEAEAAIAAAEQAAHEAAVAEADAEAKEAFAEAAEMALVNSRSC</sequence>
<dbReference type="GO" id="GO:0000786">
    <property type="term" value="C:nucleosome"/>
    <property type="evidence" value="ECO:0007669"/>
    <property type="project" value="InterPro"/>
</dbReference>
<dbReference type="InterPro" id="IPR044597">
    <property type="entry name" value="SMH1-6"/>
</dbReference>
<dbReference type="SUPFAM" id="SSF46785">
    <property type="entry name" value="Winged helix' DNA-binding domain"/>
    <property type="match status" value="1"/>
</dbReference>
<feature type="coiled-coil region" evidence="9">
    <location>
        <begin position="247"/>
        <end position="274"/>
    </location>
</feature>
<evidence type="ECO:0000256" key="6">
    <source>
        <dbReference type="ARBA" id="ARBA00023125"/>
    </source>
</evidence>
<evidence type="ECO:0000313" key="14">
    <source>
        <dbReference type="EMBL" id="ABR18143.1"/>
    </source>
</evidence>
<evidence type="ECO:0008006" key="15">
    <source>
        <dbReference type="Google" id="ProtNLM"/>
    </source>
</evidence>
<dbReference type="GO" id="GO:0005730">
    <property type="term" value="C:nucleolus"/>
    <property type="evidence" value="ECO:0007669"/>
    <property type="project" value="UniProtKB-SubCell"/>
</dbReference>
<dbReference type="PANTHER" id="PTHR46267">
    <property type="entry name" value="SINGLE MYB HISTONE 4"/>
    <property type="match status" value="1"/>
</dbReference>
<dbReference type="InterPro" id="IPR001005">
    <property type="entry name" value="SANT/Myb"/>
</dbReference>
<evidence type="ECO:0000259" key="11">
    <source>
        <dbReference type="PROSITE" id="PS50090"/>
    </source>
</evidence>
<proteinExistence type="evidence at transcript level"/>
<feature type="domain" description="H15" evidence="13">
    <location>
        <begin position="121"/>
        <end position="195"/>
    </location>
</feature>
<evidence type="ECO:0000256" key="1">
    <source>
        <dbReference type="ARBA" id="ARBA00004286"/>
    </source>
</evidence>
<dbReference type="SMART" id="SM00526">
    <property type="entry name" value="H15"/>
    <property type="match status" value="1"/>
</dbReference>
<evidence type="ECO:0000256" key="7">
    <source>
        <dbReference type="ARBA" id="ARBA00023163"/>
    </source>
</evidence>
<dbReference type="Gene3D" id="1.10.10.60">
    <property type="entry name" value="Homeodomain-like"/>
    <property type="match status" value="1"/>
</dbReference>
<keyword evidence="8" id="KW-0539">Nucleus</keyword>
<feature type="domain" description="Myb-like" evidence="11">
    <location>
        <begin position="5"/>
        <end position="57"/>
    </location>
</feature>
<comment type="subcellular location">
    <subcellularLocation>
        <location evidence="1">Chromosome</location>
    </subcellularLocation>
    <subcellularLocation>
        <location evidence="2">Nucleus</location>
        <location evidence="2">Nucleolus</location>
    </subcellularLocation>
</comment>
<evidence type="ECO:0000256" key="5">
    <source>
        <dbReference type="ARBA" id="ARBA00023054"/>
    </source>
</evidence>
<dbReference type="EMBL" id="EF678384">
    <property type="protein sequence ID" value="ABR18143.1"/>
    <property type="molecule type" value="mRNA"/>
</dbReference>
<evidence type="ECO:0000256" key="9">
    <source>
        <dbReference type="SAM" id="Coils"/>
    </source>
</evidence>
<feature type="region of interest" description="Disordered" evidence="10">
    <location>
        <begin position="190"/>
        <end position="213"/>
    </location>
</feature>
<evidence type="ECO:0000256" key="8">
    <source>
        <dbReference type="ARBA" id="ARBA00023242"/>
    </source>
</evidence>
<dbReference type="FunFam" id="1.10.10.60:FF:000168">
    <property type="entry name" value="Telomere repeat-binding factor 1"/>
    <property type="match status" value="1"/>
</dbReference>
<accession>B8LR63</accession>
<dbReference type="SMART" id="SM00717">
    <property type="entry name" value="SANT"/>
    <property type="match status" value="1"/>
</dbReference>
<dbReference type="InterPro" id="IPR036390">
    <property type="entry name" value="WH_DNA-bd_sf"/>
</dbReference>
<dbReference type="InterPro" id="IPR036388">
    <property type="entry name" value="WH-like_DNA-bd_sf"/>
</dbReference>
<dbReference type="InterPro" id="IPR005818">
    <property type="entry name" value="Histone_H1/H5_H15"/>
</dbReference>
<evidence type="ECO:0000256" key="3">
    <source>
        <dbReference type="ARBA" id="ARBA00022454"/>
    </source>
</evidence>
<dbReference type="PROSITE" id="PS51294">
    <property type="entry name" value="HTH_MYB"/>
    <property type="match status" value="1"/>
</dbReference>
<dbReference type="GO" id="GO:0006334">
    <property type="term" value="P:nucleosome assembly"/>
    <property type="evidence" value="ECO:0007669"/>
    <property type="project" value="InterPro"/>
</dbReference>
<feature type="domain" description="HTH myb-type" evidence="12">
    <location>
        <begin position="1"/>
        <end position="61"/>
    </location>
</feature>
<dbReference type="Pfam" id="PF00538">
    <property type="entry name" value="Linker_histone"/>
    <property type="match status" value="1"/>
</dbReference>
<dbReference type="SUPFAM" id="SSF46689">
    <property type="entry name" value="Homeodomain-like"/>
    <property type="match status" value="1"/>
</dbReference>
<keyword evidence="7" id="KW-0804">Transcription</keyword>
<keyword evidence="5 9" id="KW-0175">Coiled coil</keyword>
<protein>
    <recommendedName>
        <fullName evidence="15">MYB transcription factor</fullName>
    </recommendedName>
</protein>
<name>B8LR63_PICSI</name>
<organism evidence="14">
    <name type="scientific">Picea sitchensis</name>
    <name type="common">Sitka spruce</name>
    <name type="synonym">Pinus sitchensis</name>
    <dbReference type="NCBI Taxonomy" id="3332"/>
    <lineage>
        <taxon>Eukaryota</taxon>
        <taxon>Viridiplantae</taxon>
        <taxon>Streptophyta</taxon>
        <taxon>Embryophyta</taxon>
        <taxon>Tracheophyta</taxon>
        <taxon>Spermatophyta</taxon>
        <taxon>Pinopsida</taxon>
        <taxon>Pinidae</taxon>
        <taxon>Conifers I</taxon>
        <taxon>Pinales</taxon>
        <taxon>Pinaceae</taxon>
        <taxon>Picea</taxon>
    </lineage>
</organism>
<evidence type="ECO:0000256" key="4">
    <source>
        <dbReference type="ARBA" id="ARBA00023015"/>
    </source>
</evidence>
<dbReference type="Gene3D" id="1.10.10.10">
    <property type="entry name" value="Winged helix-like DNA-binding domain superfamily/Winged helix DNA-binding domain"/>
    <property type="match status" value="1"/>
</dbReference>
<dbReference type="CDD" id="cd11660">
    <property type="entry name" value="SANT_TRF"/>
    <property type="match status" value="1"/>
</dbReference>
<feature type="compositionally biased region" description="Basic and acidic residues" evidence="10">
    <location>
        <begin position="192"/>
        <end position="208"/>
    </location>
</feature>
<dbReference type="PROSITE" id="PS50090">
    <property type="entry name" value="MYB_LIKE"/>
    <property type="match status" value="1"/>
</dbReference>
<dbReference type="PROSITE" id="PS51504">
    <property type="entry name" value="H15"/>
    <property type="match status" value="1"/>
</dbReference>